<evidence type="ECO:0000313" key="2">
    <source>
        <dbReference type="EMBL" id="CAB1420178.1"/>
    </source>
</evidence>
<reference evidence="2" key="1">
    <citation type="submission" date="2020-03" db="EMBL/GenBank/DDBJ databases">
        <authorList>
            <person name="Weist P."/>
        </authorList>
    </citation>
    <scope>NUCLEOTIDE SEQUENCE</scope>
</reference>
<dbReference type="AlphaFoldDB" id="A0A9N7TYU7"/>
<dbReference type="EMBL" id="CADEAL010000439">
    <property type="protein sequence ID" value="CAB1420178.1"/>
    <property type="molecule type" value="Genomic_DNA"/>
</dbReference>
<dbReference type="Proteomes" id="UP001153269">
    <property type="component" value="Unassembled WGS sequence"/>
</dbReference>
<organism evidence="2 3">
    <name type="scientific">Pleuronectes platessa</name>
    <name type="common">European plaice</name>
    <dbReference type="NCBI Taxonomy" id="8262"/>
    <lineage>
        <taxon>Eukaryota</taxon>
        <taxon>Metazoa</taxon>
        <taxon>Chordata</taxon>
        <taxon>Craniata</taxon>
        <taxon>Vertebrata</taxon>
        <taxon>Euteleostomi</taxon>
        <taxon>Actinopterygii</taxon>
        <taxon>Neopterygii</taxon>
        <taxon>Teleostei</taxon>
        <taxon>Neoteleostei</taxon>
        <taxon>Acanthomorphata</taxon>
        <taxon>Carangaria</taxon>
        <taxon>Pleuronectiformes</taxon>
        <taxon>Pleuronectoidei</taxon>
        <taxon>Pleuronectidae</taxon>
        <taxon>Pleuronectes</taxon>
    </lineage>
</organism>
<accession>A0A9N7TYU7</accession>
<feature type="region of interest" description="Disordered" evidence="1">
    <location>
        <begin position="245"/>
        <end position="281"/>
    </location>
</feature>
<comment type="caution">
    <text evidence="2">The sequence shown here is derived from an EMBL/GenBank/DDBJ whole genome shotgun (WGS) entry which is preliminary data.</text>
</comment>
<protein>
    <submittedName>
        <fullName evidence="2">Uncharacterized protein</fullName>
    </submittedName>
</protein>
<sequence length="281" mass="30426">EVEPGCEPEVAPVVNGEYGPNGTEMIGALFGSVAQIWQQEPSVQVSHGGGGATLPDSTDVTVVSTFVKRLRSDAPVVCQGSSHPLVDEAETGSEMISPAQNHSVFILLDMMNDSCCKLSSLWCPPWSLTCSEDAVTHCLYRGWGGALLRAAPRLNSSCTALGRGGGCEPREVVLSGTLKSAPAQEVFSTLCHHFISALRGICSSPRGGSWCLAAGQWKIFSSINTDLVRISRPFRVLDSEERCVEQEEQEQQEEQEKEKEQQEEQEKEQEQQCLLSPSGSV</sequence>
<proteinExistence type="predicted"/>
<feature type="compositionally biased region" description="Basic and acidic residues" evidence="1">
    <location>
        <begin position="254"/>
        <end position="270"/>
    </location>
</feature>
<feature type="non-terminal residue" evidence="2">
    <location>
        <position position="281"/>
    </location>
</feature>
<name>A0A9N7TYU7_PLEPL</name>
<keyword evidence="3" id="KW-1185">Reference proteome</keyword>
<evidence type="ECO:0000256" key="1">
    <source>
        <dbReference type="SAM" id="MobiDB-lite"/>
    </source>
</evidence>
<gene>
    <name evidence="2" type="ORF">PLEPLA_LOCUS8053</name>
</gene>
<evidence type="ECO:0000313" key="3">
    <source>
        <dbReference type="Proteomes" id="UP001153269"/>
    </source>
</evidence>